<gene>
    <name evidence="3" type="ORF">S01H4_51958</name>
</gene>
<proteinExistence type="predicted"/>
<dbReference type="SUPFAM" id="SSF110921">
    <property type="entry name" value="2-isopropylmalate synthase LeuA, allosteric (dimerisation) domain"/>
    <property type="match status" value="1"/>
</dbReference>
<dbReference type="EMBL" id="BART01029644">
    <property type="protein sequence ID" value="GAH09158.1"/>
    <property type="molecule type" value="Genomic_DNA"/>
</dbReference>
<accession>X1EKI3</accession>
<organism evidence="3">
    <name type="scientific">marine sediment metagenome</name>
    <dbReference type="NCBI Taxonomy" id="412755"/>
    <lineage>
        <taxon>unclassified sequences</taxon>
        <taxon>metagenomes</taxon>
        <taxon>ecological metagenomes</taxon>
    </lineage>
</organism>
<feature type="domain" description="2-isopropylmalate synthase LeuA allosteric (dimerisation)" evidence="2">
    <location>
        <begin position="1"/>
        <end position="85"/>
    </location>
</feature>
<dbReference type="SMART" id="SM00917">
    <property type="entry name" value="LeuA_dimer"/>
    <property type="match status" value="1"/>
</dbReference>
<dbReference type="GO" id="GO:0003852">
    <property type="term" value="F:2-isopropylmalate synthase activity"/>
    <property type="evidence" value="ECO:0007669"/>
    <property type="project" value="InterPro"/>
</dbReference>
<sequence length="102" mass="10887">PFTAIDQIIGRPVELLEFNVNAVTEGIDALGEVTVRIQAGNGDETEVINPQYGTTMPRTFGGHGADTDIIVASAKAYLAAVNKLLVTYGYTEEIQESNSVTD</sequence>
<dbReference type="Pfam" id="PF08502">
    <property type="entry name" value="LeuA_dimer"/>
    <property type="match status" value="1"/>
</dbReference>
<evidence type="ECO:0000256" key="1">
    <source>
        <dbReference type="ARBA" id="ARBA00022679"/>
    </source>
</evidence>
<name>X1EKI3_9ZZZZ</name>
<evidence type="ECO:0000313" key="3">
    <source>
        <dbReference type="EMBL" id="GAH09158.1"/>
    </source>
</evidence>
<comment type="caution">
    <text evidence="3">The sequence shown here is derived from an EMBL/GenBank/DDBJ whole genome shotgun (WGS) entry which is preliminary data.</text>
</comment>
<dbReference type="Gene3D" id="3.30.160.270">
    <property type="match status" value="1"/>
</dbReference>
<dbReference type="GO" id="GO:0009098">
    <property type="term" value="P:L-leucine biosynthetic process"/>
    <property type="evidence" value="ECO:0007669"/>
    <property type="project" value="InterPro"/>
</dbReference>
<dbReference type="AlphaFoldDB" id="X1EKI3"/>
<dbReference type="InterPro" id="IPR036230">
    <property type="entry name" value="LeuA_allosteric_dom_sf"/>
</dbReference>
<keyword evidence="1" id="KW-0808">Transferase</keyword>
<feature type="non-terminal residue" evidence="3">
    <location>
        <position position="1"/>
    </location>
</feature>
<protein>
    <recommendedName>
        <fullName evidence="2">2-isopropylmalate synthase LeuA allosteric (dimerisation) domain-containing protein</fullName>
    </recommendedName>
</protein>
<dbReference type="InterPro" id="IPR013709">
    <property type="entry name" value="2-isopropylmalate_synth_dimer"/>
</dbReference>
<reference evidence="3" key="1">
    <citation type="journal article" date="2014" name="Front. Microbiol.">
        <title>High frequency of phylogenetically diverse reductive dehalogenase-homologous genes in deep subseafloor sedimentary metagenomes.</title>
        <authorList>
            <person name="Kawai M."/>
            <person name="Futagami T."/>
            <person name="Toyoda A."/>
            <person name="Takaki Y."/>
            <person name="Nishi S."/>
            <person name="Hori S."/>
            <person name="Arai W."/>
            <person name="Tsubouchi T."/>
            <person name="Morono Y."/>
            <person name="Uchiyama I."/>
            <person name="Ito T."/>
            <person name="Fujiyama A."/>
            <person name="Inagaki F."/>
            <person name="Takami H."/>
        </authorList>
    </citation>
    <scope>NUCLEOTIDE SEQUENCE</scope>
    <source>
        <strain evidence="3">Expedition CK06-06</strain>
    </source>
</reference>
<evidence type="ECO:0000259" key="2">
    <source>
        <dbReference type="SMART" id="SM00917"/>
    </source>
</evidence>